<protein>
    <submittedName>
        <fullName evidence="1">Uncharacterized protein</fullName>
    </submittedName>
</protein>
<dbReference type="Proteomes" id="UP000509241">
    <property type="component" value="Chromosome"/>
</dbReference>
<dbReference type="EMBL" id="CP058601">
    <property type="protein sequence ID" value="QLG49820.1"/>
    <property type="molecule type" value="Genomic_DNA"/>
</dbReference>
<keyword evidence="2" id="KW-1185">Reference proteome</keyword>
<accession>A0A7D5KZQ4</accession>
<reference evidence="1 2" key="1">
    <citation type="submission" date="2020-07" db="EMBL/GenBank/DDBJ databases">
        <authorList>
            <person name="Cui H."/>
        </authorList>
    </citation>
    <scope>NUCLEOTIDE SEQUENCE [LARGE SCALE GENOMIC DNA]</scope>
    <source>
        <strain evidence="1 2">YPL8</strain>
    </source>
</reference>
<dbReference type="RefSeq" id="WP_179261734.1">
    <property type="nucleotide sequence ID" value="NZ_CP058601.1"/>
</dbReference>
<name>A0A7D5KZQ4_9EURY</name>
<sequence>MPPAPLVSRCSNPVRAGSAHVGRRAGLERVAADEWRSVHDWLTAHWYGRG</sequence>
<evidence type="ECO:0000313" key="2">
    <source>
        <dbReference type="Proteomes" id="UP000509241"/>
    </source>
</evidence>
<organism evidence="1 2">
    <name type="scientific">Natrinema halophilum</name>
    <dbReference type="NCBI Taxonomy" id="1699371"/>
    <lineage>
        <taxon>Archaea</taxon>
        <taxon>Methanobacteriati</taxon>
        <taxon>Methanobacteriota</taxon>
        <taxon>Stenosarchaea group</taxon>
        <taxon>Halobacteria</taxon>
        <taxon>Halobacteriales</taxon>
        <taxon>Natrialbaceae</taxon>
        <taxon>Natrinema</taxon>
    </lineage>
</organism>
<evidence type="ECO:0000313" key="1">
    <source>
        <dbReference type="EMBL" id="QLG49820.1"/>
    </source>
</evidence>
<dbReference type="KEGG" id="haly:HYG82_13600"/>
<dbReference type="AlphaFoldDB" id="A0A7D5KZQ4"/>
<proteinExistence type="predicted"/>
<dbReference type="GeneID" id="56034345"/>
<gene>
    <name evidence="1" type="ORF">HYG82_13600</name>
</gene>